<dbReference type="Gene3D" id="1.10.510.10">
    <property type="entry name" value="Transferase(Phosphotransferase) domain 1"/>
    <property type="match status" value="1"/>
</dbReference>
<feature type="domain" description="Protein kinase" evidence="20">
    <location>
        <begin position="1054"/>
        <end position="1330"/>
    </location>
</feature>
<reference evidence="22" key="1">
    <citation type="submission" date="2018-09" db="EMBL/GenBank/DDBJ databases">
        <title>Common duck and Muscovy duck high density SNP chip.</title>
        <authorList>
            <person name="Vignal A."/>
            <person name="Thebault N."/>
            <person name="Warren W.C."/>
        </authorList>
    </citation>
    <scope>NUCLEOTIDE SEQUENCE [LARGE SCALE GENOMIC DNA]</scope>
</reference>
<reference evidence="22" key="3">
    <citation type="submission" date="2025-09" db="UniProtKB">
        <authorList>
            <consortium name="Ensembl"/>
        </authorList>
    </citation>
    <scope>IDENTIFICATION</scope>
</reference>
<dbReference type="FunFam" id="3.30.200.20:FF:000117">
    <property type="entry name" value="Tyrosine-protein kinase receptor"/>
    <property type="match status" value="1"/>
</dbReference>
<dbReference type="GO" id="GO:0005524">
    <property type="term" value="F:ATP binding"/>
    <property type="evidence" value="ECO:0007669"/>
    <property type="project" value="UniProtKB-UniRule"/>
</dbReference>
<dbReference type="PROSITE" id="PS00239">
    <property type="entry name" value="RECEPTOR_TYR_KIN_II"/>
    <property type="match status" value="1"/>
</dbReference>
<feature type="region of interest" description="Disordered" evidence="18">
    <location>
        <begin position="86"/>
        <end position="105"/>
    </location>
</feature>
<dbReference type="Gene3D" id="2.60.120.200">
    <property type="match status" value="2"/>
</dbReference>
<feature type="binding site" evidence="16">
    <location>
        <position position="1088"/>
    </location>
    <ligand>
        <name>ATP</name>
        <dbReference type="ChEBI" id="CHEBI:30616"/>
    </ligand>
</feature>
<dbReference type="PROSITE" id="PS50060">
    <property type="entry name" value="MAM_2"/>
    <property type="match status" value="1"/>
</dbReference>
<evidence type="ECO:0000259" key="21">
    <source>
        <dbReference type="PROSITE" id="PS50060"/>
    </source>
</evidence>
<dbReference type="InterPro" id="IPR002011">
    <property type="entry name" value="Tyr_kinase_rcpt_2_CS"/>
</dbReference>
<evidence type="ECO:0000313" key="22">
    <source>
        <dbReference type="Ensembl" id="ENSCMMP00000018033.1"/>
    </source>
</evidence>
<dbReference type="PRINTS" id="PR00109">
    <property type="entry name" value="TYRKINASE"/>
</dbReference>
<evidence type="ECO:0000256" key="4">
    <source>
        <dbReference type="ARBA" id="ARBA00022692"/>
    </source>
</evidence>
<keyword evidence="8 16" id="KW-0067">ATP-binding</keyword>
<evidence type="ECO:0000256" key="14">
    <source>
        <dbReference type="ARBA" id="ARBA00023180"/>
    </source>
</evidence>
<evidence type="ECO:0000256" key="1">
    <source>
        <dbReference type="ARBA" id="ARBA00004251"/>
    </source>
</evidence>
<accession>A0A8C3C9K1</accession>
<dbReference type="Proteomes" id="UP000694556">
    <property type="component" value="Chromosome 3"/>
</dbReference>
<dbReference type="InterPro" id="IPR001245">
    <property type="entry name" value="Ser-Thr/Tyr_kinase_cat_dom"/>
</dbReference>
<feature type="region of interest" description="Disordered" evidence="18">
    <location>
        <begin position="1368"/>
        <end position="1388"/>
    </location>
</feature>
<protein>
    <recommendedName>
        <fullName evidence="17">Tyrosine-protein kinase receptor</fullName>
        <ecNumber evidence="17">2.7.10.1</ecNumber>
    </recommendedName>
</protein>
<keyword evidence="9" id="KW-1133">Transmembrane helix</keyword>
<dbReference type="Gene3D" id="4.10.400.10">
    <property type="entry name" value="Low-density Lipoprotein Receptor"/>
    <property type="match status" value="1"/>
</dbReference>
<dbReference type="InterPro" id="IPR050122">
    <property type="entry name" value="RTK"/>
</dbReference>
<evidence type="ECO:0000256" key="17">
    <source>
        <dbReference type="RuleBase" id="RU000312"/>
    </source>
</evidence>
<organism evidence="22 23">
    <name type="scientific">Cairina moschata</name>
    <name type="common">Muscovy duck</name>
    <dbReference type="NCBI Taxonomy" id="8855"/>
    <lineage>
        <taxon>Eukaryota</taxon>
        <taxon>Metazoa</taxon>
        <taxon>Chordata</taxon>
        <taxon>Craniata</taxon>
        <taxon>Vertebrata</taxon>
        <taxon>Euteleostomi</taxon>
        <taxon>Archelosauria</taxon>
        <taxon>Archosauria</taxon>
        <taxon>Dinosauria</taxon>
        <taxon>Saurischia</taxon>
        <taxon>Theropoda</taxon>
        <taxon>Coelurosauria</taxon>
        <taxon>Aves</taxon>
        <taxon>Neognathae</taxon>
        <taxon>Galloanserae</taxon>
        <taxon>Anseriformes</taxon>
        <taxon>Anatidae</taxon>
        <taxon>Anatinae</taxon>
        <taxon>Cairina</taxon>
    </lineage>
</organism>
<evidence type="ECO:0000256" key="19">
    <source>
        <dbReference type="SAM" id="SignalP"/>
    </source>
</evidence>
<dbReference type="SUPFAM" id="SSF57424">
    <property type="entry name" value="LDL receptor-like module"/>
    <property type="match status" value="1"/>
</dbReference>
<dbReference type="InterPro" id="IPR055163">
    <property type="entry name" value="ALK/LTK-like_GRD"/>
</dbReference>
<evidence type="ECO:0000256" key="6">
    <source>
        <dbReference type="ARBA" id="ARBA00022741"/>
    </source>
</evidence>
<comment type="similarity">
    <text evidence="17">Belongs to the protein kinase superfamily. Tyr protein kinase family. Insulin receptor subfamily.</text>
</comment>
<dbReference type="FunFam" id="1.10.510.10:FF:000113">
    <property type="entry name" value="Tyrosine-protein kinase receptor"/>
    <property type="match status" value="1"/>
</dbReference>
<keyword evidence="17" id="KW-0597">Phosphoprotein</keyword>
<evidence type="ECO:0000256" key="5">
    <source>
        <dbReference type="ARBA" id="ARBA00022729"/>
    </source>
</evidence>
<name>A0A8C3C9K1_CAIMO</name>
<proteinExistence type="inferred from homology"/>
<evidence type="ECO:0000256" key="11">
    <source>
        <dbReference type="ARBA" id="ARBA00023137"/>
    </source>
</evidence>
<dbReference type="Pfam" id="PF12810">
    <property type="entry name" value="ALK_LTK_GRD"/>
    <property type="match status" value="1"/>
</dbReference>
<keyword evidence="11" id="KW-0829">Tyrosine-protein kinase</keyword>
<keyword evidence="5 19" id="KW-0732">Signal</keyword>
<keyword evidence="14" id="KW-0325">Glycoprotein</keyword>
<dbReference type="InterPro" id="IPR017441">
    <property type="entry name" value="Protein_kinase_ATP_BS"/>
</dbReference>
<keyword evidence="7" id="KW-0418">Kinase</keyword>
<keyword evidence="2" id="KW-1003">Cell membrane</keyword>
<feature type="region of interest" description="Disordered" evidence="18">
    <location>
        <begin position="801"/>
        <end position="821"/>
    </location>
</feature>
<dbReference type="GO" id="GO:0005886">
    <property type="term" value="C:plasma membrane"/>
    <property type="evidence" value="ECO:0007669"/>
    <property type="project" value="UniProtKB-SubCell"/>
</dbReference>
<keyword evidence="12" id="KW-1015">Disulfide bond</keyword>
<dbReference type="EC" id="2.7.10.1" evidence="17"/>
<evidence type="ECO:0000256" key="12">
    <source>
        <dbReference type="ARBA" id="ARBA00023157"/>
    </source>
</evidence>
<dbReference type="CDD" id="cd05036">
    <property type="entry name" value="PTKc_ALK_LTK"/>
    <property type="match status" value="1"/>
</dbReference>
<feature type="domain" description="MAM" evidence="21">
    <location>
        <begin position="236"/>
        <end position="399"/>
    </location>
</feature>
<evidence type="ECO:0000256" key="2">
    <source>
        <dbReference type="ARBA" id="ARBA00022475"/>
    </source>
</evidence>
<dbReference type="InterPro" id="IPR013320">
    <property type="entry name" value="ConA-like_dom_sf"/>
</dbReference>
<evidence type="ECO:0000256" key="10">
    <source>
        <dbReference type="ARBA" id="ARBA00023136"/>
    </source>
</evidence>
<dbReference type="InterPro" id="IPR000998">
    <property type="entry name" value="MAM_dom"/>
</dbReference>
<evidence type="ECO:0000313" key="23">
    <source>
        <dbReference type="Proteomes" id="UP000694556"/>
    </source>
</evidence>
<evidence type="ECO:0000256" key="9">
    <source>
        <dbReference type="ARBA" id="ARBA00022989"/>
    </source>
</evidence>
<evidence type="ECO:0000259" key="20">
    <source>
        <dbReference type="PROSITE" id="PS50011"/>
    </source>
</evidence>
<keyword evidence="23" id="KW-1185">Reference proteome</keyword>
<dbReference type="InterPro" id="IPR011009">
    <property type="entry name" value="Kinase-like_dom_sf"/>
</dbReference>
<dbReference type="InterPro" id="IPR020635">
    <property type="entry name" value="Tyr_kinase_cat_dom"/>
</dbReference>
<comment type="subcellular location">
    <subcellularLocation>
        <location evidence="1">Cell membrane</location>
        <topology evidence="1">Single-pass type I membrane protein</topology>
    </subcellularLocation>
</comment>
<feature type="region of interest" description="Disordered" evidence="18">
    <location>
        <begin position="1423"/>
        <end position="1442"/>
    </location>
</feature>
<dbReference type="PROSITE" id="PS00107">
    <property type="entry name" value="PROTEIN_KINASE_ATP"/>
    <property type="match status" value="1"/>
</dbReference>
<dbReference type="InterPro" id="IPR036055">
    <property type="entry name" value="LDL_receptor-like_sf"/>
</dbReference>
<dbReference type="GO" id="GO:0045664">
    <property type="term" value="P:regulation of neuron differentiation"/>
    <property type="evidence" value="ECO:0007669"/>
    <property type="project" value="TreeGrafter"/>
</dbReference>
<feature type="signal peptide" evidence="19">
    <location>
        <begin position="1"/>
        <end position="26"/>
    </location>
</feature>
<keyword evidence="3" id="KW-0808">Transferase</keyword>
<dbReference type="GO" id="GO:0042127">
    <property type="term" value="P:regulation of cell population proliferation"/>
    <property type="evidence" value="ECO:0007669"/>
    <property type="project" value="TreeGrafter"/>
</dbReference>
<sequence length="1560" mass="169201">MAGSGLLARLLAAASLALSLAPEAAGPRESPGLSRLQRRNLAVDFVVPSLFRTYVRELLPLGPPGRAAARGRLLLDCAPLLRAARGGQPPASPLASPGGPPGAGRRLRRAKQLVLEVGEGSLRDGCAAEPPPGSGGAQLEFNVTELFAWWLRAGSGRLRVRVMPERRGAAPGSERGLSAAIRAARPRLLFHVSAAGDTSDLPTNSPHLPSSLSAWNLTWVMRDTSPFFSHRGRHIFDCNFESPCELEYSFSSKDQEAPNKAWLRVSAEDISQLNIPDVPERDHSENTPKGSFLFLNESRSPSPVILSPWLRSSNNQCVVQVAVYNFFQQHGEYIARVLPIDESSSEILSVQNPEKHGWVLLQRRVGHLEKPFRISLEYVAYGNKSIAAVDSFAIKNCSTGSASVSKMALEGSFICWNGTSIRLGQACDFIRDCLEGEDEGDMCSERGECCILTFFLLFYPGCGLIFDTSKAPAAANTAMTSTAFPAPLRNSPCELRMSWLIHGVLLGNISLVLVENKTGKEQSRTLWHSANSKGLGIWQWLILPLPDILDRFWFQIIASWEEGSDAFIAFDNVSLSLDCYLTINGEKIPRSTTPDSSNLLTSRGGKKKFGWEKNMLVLISDHWLFTTCGASGPYGPTQSQCNNAYRNSNLSVVVGAEGILQGIQIWRVPATNTYSISGYGAAGGKGGKNTMVRSHGVSVLGIFDLQKDDTLYILVGQQGEDACPSTNDIIQKVCIGENNVIEEEIRVNRSVNEWAGGGGGGGGATYIFKMENGEPVPLIIAAGGGGRAYRAKTDTFHPERLENDSSVPGLNGNSGAAGGGGGWNDNTSFLWSGKSLLEGATGGRSCPQAMKKWGWETRGGFGGGGGGCSSGGGGGGYIGGNAAEDNDPEMDGEDGVSFINPIGTLYTPALKVTEGHGEVDIRLHLNCSHCEMDECRVDPETQKVICFCEPGTELGEDGVSCVAEPVVHLPLSLVLSVVTSALVAALILAFSGIMIVYRRKHQELQAMQMELQSPEYKLSKLRTSTIMTDYNPNYCFAGKTTSISDLKEVPRKNISLIRGLGHGAFGEVYEGQVAGIPSDPTPLQVAVKTLPEVCSEQDELDFLMEALIISKFNHQNIVRCIGVSLQALPRFILLELMAGGDLKSFLRETRPRPNQPSSLSMLDLLHVARDIACGCQYLEENHFIHRDIAARNCLLTCRGPGRVAKIGDFGMARDIYRASYYRKGGCAMLPVKWMPPEAFMEGIFTSKTDTWSFGVLLWEIFSLGYMPYPSKSNQEVLEFVTNGGRMDPPKNCPGPVYRIMTQCWQHQPEDRPNFAIILERIEYCTQDPDVINTALPVEYGPSVEEEEKVAIHPEDPEGIPPLLVSAHQDRKDDKQTLPSPPPLPSAITAGKALGKAGALEPPVPGKVQSASAGGHINMAYTQSNPPSELHKGRGSRNKPTNLWNPTYGSWFAEKQASRNNPLLEKEMPERENLGHEGNCTVGPNIVTGRLPGSSLLLEPSSLTASVKEVPLFRLRHFPCGNVNYGYQQQGLPLEASTPPCASSYEDPALRNKSHITQHGP</sequence>
<dbReference type="SUPFAM" id="SSF49899">
    <property type="entry name" value="Concanavalin A-like lectins/glucanases"/>
    <property type="match status" value="2"/>
</dbReference>
<dbReference type="InterPro" id="IPR008266">
    <property type="entry name" value="Tyr_kinase_AS"/>
</dbReference>
<dbReference type="GO" id="GO:0007169">
    <property type="term" value="P:cell surface receptor protein tyrosine kinase signaling pathway"/>
    <property type="evidence" value="ECO:0007669"/>
    <property type="project" value="InterPro"/>
</dbReference>
<dbReference type="InterPro" id="IPR002172">
    <property type="entry name" value="LDrepeatLR_classA_rpt"/>
</dbReference>
<evidence type="ECO:0000256" key="16">
    <source>
        <dbReference type="PROSITE-ProRule" id="PRU10141"/>
    </source>
</evidence>
<dbReference type="CDD" id="cd00112">
    <property type="entry name" value="LDLa"/>
    <property type="match status" value="1"/>
</dbReference>
<dbReference type="PROSITE" id="PS00109">
    <property type="entry name" value="PROTEIN_KINASE_TYR"/>
    <property type="match status" value="1"/>
</dbReference>
<evidence type="ECO:0000256" key="7">
    <source>
        <dbReference type="ARBA" id="ARBA00022777"/>
    </source>
</evidence>
<evidence type="ECO:0000256" key="13">
    <source>
        <dbReference type="ARBA" id="ARBA00023170"/>
    </source>
</evidence>
<dbReference type="SUPFAM" id="SSF56112">
    <property type="entry name" value="Protein kinase-like (PK-like)"/>
    <property type="match status" value="1"/>
</dbReference>
<dbReference type="Gene3D" id="3.30.200.20">
    <property type="entry name" value="Phosphorylase Kinase, domain 1"/>
    <property type="match status" value="1"/>
</dbReference>
<evidence type="ECO:0000256" key="18">
    <source>
        <dbReference type="SAM" id="MobiDB-lite"/>
    </source>
</evidence>
<dbReference type="Pfam" id="PF00629">
    <property type="entry name" value="MAM"/>
    <property type="match status" value="2"/>
</dbReference>
<dbReference type="Ensembl" id="ENSCMMT00000019794.1">
    <property type="protein sequence ID" value="ENSCMMP00000018033.1"/>
    <property type="gene ID" value="ENSCMMG00000010960.1"/>
</dbReference>
<dbReference type="GO" id="GO:0004714">
    <property type="term" value="F:transmembrane receptor protein tyrosine kinase activity"/>
    <property type="evidence" value="ECO:0007669"/>
    <property type="project" value="UniProtKB-EC"/>
</dbReference>
<keyword evidence="10" id="KW-0472">Membrane</keyword>
<comment type="catalytic activity">
    <reaction evidence="15 17">
        <text>L-tyrosyl-[protein] + ATP = O-phospho-L-tyrosyl-[protein] + ADP + H(+)</text>
        <dbReference type="Rhea" id="RHEA:10596"/>
        <dbReference type="Rhea" id="RHEA-COMP:10136"/>
        <dbReference type="Rhea" id="RHEA-COMP:20101"/>
        <dbReference type="ChEBI" id="CHEBI:15378"/>
        <dbReference type="ChEBI" id="CHEBI:30616"/>
        <dbReference type="ChEBI" id="CHEBI:46858"/>
        <dbReference type="ChEBI" id="CHEBI:61978"/>
        <dbReference type="ChEBI" id="CHEBI:456216"/>
        <dbReference type="EC" id="2.7.10.1"/>
    </reaction>
</comment>
<dbReference type="PANTHER" id="PTHR24416:SF616">
    <property type="entry name" value="TYROSINE-PROTEIN KINASE RECEPTOR"/>
    <property type="match status" value="1"/>
</dbReference>
<dbReference type="InterPro" id="IPR000719">
    <property type="entry name" value="Prot_kinase_dom"/>
</dbReference>
<dbReference type="SMART" id="SM00219">
    <property type="entry name" value="TyrKc"/>
    <property type="match status" value="1"/>
</dbReference>
<evidence type="ECO:0000256" key="3">
    <source>
        <dbReference type="ARBA" id="ARBA00022679"/>
    </source>
</evidence>
<dbReference type="PROSITE" id="PS50011">
    <property type="entry name" value="PROTEIN_KINASE_DOM"/>
    <property type="match status" value="1"/>
</dbReference>
<dbReference type="Pfam" id="PF07714">
    <property type="entry name" value="PK_Tyr_Ser-Thr"/>
    <property type="match status" value="1"/>
</dbReference>
<dbReference type="GO" id="GO:0043235">
    <property type="term" value="C:receptor complex"/>
    <property type="evidence" value="ECO:0007669"/>
    <property type="project" value="TreeGrafter"/>
</dbReference>
<feature type="chain" id="PRO_5034376675" description="Tyrosine-protein kinase receptor" evidence="19">
    <location>
        <begin position="27"/>
        <end position="1560"/>
    </location>
</feature>
<keyword evidence="13 17" id="KW-0675">Receptor</keyword>
<keyword evidence="6 16" id="KW-0547">Nucleotide-binding</keyword>
<keyword evidence="4 17" id="KW-0812">Transmembrane</keyword>
<dbReference type="PANTHER" id="PTHR24416">
    <property type="entry name" value="TYROSINE-PROTEIN KINASE RECEPTOR"/>
    <property type="match status" value="1"/>
</dbReference>
<evidence type="ECO:0000256" key="8">
    <source>
        <dbReference type="ARBA" id="ARBA00022840"/>
    </source>
</evidence>
<reference evidence="22" key="2">
    <citation type="submission" date="2025-08" db="UniProtKB">
        <authorList>
            <consortium name="Ensembl"/>
        </authorList>
    </citation>
    <scope>IDENTIFICATION</scope>
</reference>
<evidence type="ECO:0000256" key="15">
    <source>
        <dbReference type="ARBA" id="ARBA00051243"/>
    </source>
</evidence>